<organism evidence="8 9">
    <name type="scientific">Steccherinum ochraceum</name>
    <dbReference type="NCBI Taxonomy" id="92696"/>
    <lineage>
        <taxon>Eukaryota</taxon>
        <taxon>Fungi</taxon>
        <taxon>Dikarya</taxon>
        <taxon>Basidiomycota</taxon>
        <taxon>Agaricomycotina</taxon>
        <taxon>Agaricomycetes</taxon>
        <taxon>Polyporales</taxon>
        <taxon>Steccherinaceae</taxon>
        <taxon>Steccherinum</taxon>
    </lineage>
</organism>
<dbReference type="InterPro" id="IPR052816">
    <property type="entry name" value="Peroxisomal_Membrane_PEX28-32"/>
</dbReference>
<reference evidence="8 9" key="1">
    <citation type="submission" date="2018-11" db="EMBL/GenBank/DDBJ databases">
        <title>Genome assembly of Steccherinum ochraceum LE-BIN_3174, the white-rot fungus of the Steccherinaceae family (The Residual Polyporoid clade, Polyporales, Basidiomycota).</title>
        <authorList>
            <person name="Fedorova T.V."/>
            <person name="Glazunova O.A."/>
            <person name="Landesman E.O."/>
            <person name="Moiseenko K.V."/>
            <person name="Psurtseva N.V."/>
            <person name="Savinova O.S."/>
            <person name="Shakhova N.V."/>
            <person name="Tyazhelova T.V."/>
            <person name="Vasina D.V."/>
        </authorList>
    </citation>
    <scope>NUCLEOTIDE SEQUENCE [LARGE SCALE GENOMIC DNA]</scope>
    <source>
        <strain evidence="8 9">LE-BIN_3174</strain>
    </source>
</reference>
<feature type="transmembrane region" description="Helical" evidence="6">
    <location>
        <begin position="145"/>
        <end position="170"/>
    </location>
</feature>
<feature type="compositionally biased region" description="Polar residues" evidence="5">
    <location>
        <begin position="79"/>
        <end position="88"/>
    </location>
</feature>
<comment type="subcellular location">
    <subcellularLocation>
        <location evidence="1">Membrane</location>
        <topology evidence="1">Multi-pass membrane protein</topology>
    </subcellularLocation>
</comment>
<dbReference type="OrthoDB" id="74314at2759"/>
<evidence type="ECO:0000256" key="1">
    <source>
        <dbReference type="ARBA" id="ARBA00004141"/>
    </source>
</evidence>
<evidence type="ECO:0000256" key="4">
    <source>
        <dbReference type="ARBA" id="ARBA00023136"/>
    </source>
</evidence>
<dbReference type="Pfam" id="PF06398">
    <property type="entry name" value="Pex24p"/>
    <property type="match status" value="1"/>
</dbReference>
<dbReference type="GO" id="GO:0005778">
    <property type="term" value="C:peroxisomal membrane"/>
    <property type="evidence" value="ECO:0007669"/>
    <property type="project" value="UniProtKB-ARBA"/>
</dbReference>
<keyword evidence="2 6" id="KW-0812">Transmembrane</keyword>
<feature type="region of interest" description="Disordered" evidence="5">
    <location>
        <begin position="31"/>
        <end position="60"/>
    </location>
</feature>
<dbReference type="PANTHER" id="PTHR28304:SF2">
    <property type="entry name" value="PEROXISOMAL MEMBRANE PROTEIN PEX29"/>
    <property type="match status" value="1"/>
</dbReference>
<feature type="compositionally biased region" description="Low complexity" evidence="5">
    <location>
        <begin position="39"/>
        <end position="50"/>
    </location>
</feature>
<comment type="caution">
    <text evidence="8">The sequence shown here is derived from an EMBL/GenBank/DDBJ whole genome shotgun (WGS) entry which is preliminary data.</text>
</comment>
<sequence>MATLDYVDIPSSAIRLEASEPKQIRLAPKIFTPLPNPDTSPSALASLPTSPVNPTSPTKSGMNLQQMLLSSALGPVPAGTSSPRSKGTSAPKLMSTKDPLSLPITTANFKKFVATSGPVFWLQDRIEEIITWKLGWKYTSVWMSVYAFLCYFPRLVLLLPVVMVIGIVLATDPSLKHPGPITDDDGEEALPSPPPLKPSEGSIDWLANLQGIQNLMGITGDLNDSVLPLVPHLNHTSPYTPLVFTGALVILMTLLPLINLLPLRLTFLIAGLTPFGLTHPTSQEHFLPALSLTMEPYNKRSRARLVRFIDDDRLEDKHWQSEMREVDLWENERWIPDTSSGEDGYPLNLGWGKSNLKPGERRPWTRGRDGVSAVAEDGSGDVSSNLTFSLAPGWLFVETEDWRPDLEGTWISNVGADACGWVYTNDSWQHPHPVPREDWKSSNGMTRRRRWVRRIYYNPSKL</sequence>
<dbReference type="STRING" id="92696.A0A4R0RQ52"/>
<dbReference type="EMBL" id="RWJN01000013">
    <property type="protein sequence ID" value="TCD70871.1"/>
    <property type="molecule type" value="Genomic_DNA"/>
</dbReference>
<protein>
    <recommendedName>
        <fullName evidence="7">TECPR1-like DysF domain-containing protein</fullName>
    </recommendedName>
</protein>
<evidence type="ECO:0000313" key="8">
    <source>
        <dbReference type="EMBL" id="TCD70871.1"/>
    </source>
</evidence>
<evidence type="ECO:0000313" key="9">
    <source>
        <dbReference type="Proteomes" id="UP000292702"/>
    </source>
</evidence>
<dbReference type="AlphaFoldDB" id="A0A4R0RQ52"/>
<feature type="transmembrane region" description="Helical" evidence="6">
    <location>
        <begin position="239"/>
        <end position="261"/>
    </location>
</feature>
<evidence type="ECO:0000259" key="7">
    <source>
        <dbReference type="Pfam" id="PF06398"/>
    </source>
</evidence>
<proteinExistence type="predicted"/>
<name>A0A4R0RQ52_9APHY</name>
<evidence type="ECO:0000256" key="2">
    <source>
        <dbReference type="ARBA" id="ARBA00022692"/>
    </source>
</evidence>
<dbReference type="PANTHER" id="PTHR28304">
    <property type="entry name" value="PEROXISOMAL MEMBRANE PROTEIN PEX29"/>
    <property type="match status" value="1"/>
</dbReference>
<dbReference type="Proteomes" id="UP000292702">
    <property type="component" value="Unassembled WGS sequence"/>
</dbReference>
<evidence type="ECO:0000256" key="5">
    <source>
        <dbReference type="SAM" id="MobiDB-lite"/>
    </source>
</evidence>
<keyword evidence="9" id="KW-1185">Reference proteome</keyword>
<feature type="region of interest" description="Disordered" evidence="5">
    <location>
        <begin position="74"/>
        <end position="94"/>
    </location>
</feature>
<dbReference type="GO" id="GO:0007031">
    <property type="term" value="P:peroxisome organization"/>
    <property type="evidence" value="ECO:0007669"/>
    <property type="project" value="TreeGrafter"/>
</dbReference>
<keyword evidence="3 6" id="KW-1133">Transmembrane helix</keyword>
<feature type="domain" description="TECPR1-like DysF" evidence="7">
    <location>
        <begin position="99"/>
        <end position="453"/>
    </location>
</feature>
<evidence type="ECO:0000256" key="3">
    <source>
        <dbReference type="ARBA" id="ARBA00022989"/>
    </source>
</evidence>
<accession>A0A4R0RQ52</accession>
<keyword evidence="4 6" id="KW-0472">Membrane</keyword>
<feature type="region of interest" description="Disordered" evidence="5">
    <location>
        <begin position="178"/>
        <end position="197"/>
    </location>
</feature>
<dbReference type="InterPro" id="IPR010482">
    <property type="entry name" value="TECPR1-like_DysF"/>
</dbReference>
<evidence type="ECO:0000256" key="6">
    <source>
        <dbReference type="SAM" id="Phobius"/>
    </source>
</evidence>
<gene>
    <name evidence="8" type="ORF">EIP91_001179</name>
</gene>